<sequence length="292" mass="32163">MTSKALLGFNAAAAVGAVVLYLSGARVVLDRSSGEAERPVDIHVQTSQANPSLISSDGKVNNYTCTHSGMKPKFLSYDPIMVYIENFITPYETEHLKKLALAEYEPSVVQNFNNQAGAKKVFVDSSSRKSETAWLQDGDPVVDCVKSRAATFQGFAPNASMEQLAVLKYTAGGEFETHYDFHYATPRPVDRITSFFATLEASDDIEGGSTWFPFVLRPAWRDKEPWCEWLDCSYKRGLAARPIPGNAVFWVNFRKDGTGHRETAHGGQPVLKGSKIGLNIWTRGKVISVNGS</sequence>
<evidence type="ECO:0000256" key="5">
    <source>
        <dbReference type="ARBA" id="ARBA00023004"/>
    </source>
</evidence>
<keyword evidence="2" id="KW-0479">Metal-binding</keyword>
<evidence type="ECO:0000259" key="6">
    <source>
        <dbReference type="SMART" id="SM00702"/>
    </source>
</evidence>
<dbReference type="Proteomes" id="UP000094444">
    <property type="component" value="Unassembled WGS sequence"/>
</dbReference>
<dbReference type="GO" id="GO:0004656">
    <property type="term" value="F:procollagen-proline 4-dioxygenase activity"/>
    <property type="evidence" value="ECO:0007669"/>
    <property type="project" value="TreeGrafter"/>
</dbReference>
<dbReference type="GO" id="GO:0005783">
    <property type="term" value="C:endoplasmic reticulum"/>
    <property type="evidence" value="ECO:0007669"/>
    <property type="project" value="TreeGrafter"/>
</dbReference>
<dbReference type="GO" id="GO:0005506">
    <property type="term" value="F:iron ion binding"/>
    <property type="evidence" value="ECO:0007669"/>
    <property type="project" value="InterPro"/>
</dbReference>
<dbReference type="InParanoid" id="A0A2P5HQE7"/>
<dbReference type="InterPro" id="IPR044862">
    <property type="entry name" value="Pro_4_hyd_alph_FE2OG_OXY"/>
</dbReference>
<dbReference type="GO" id="GO:0031418">
    <property type="term" value="F:L-ascorbic acid binding"/>
    <property type="evidence" value="ECO:0007669"/>
    <property type="project" value="InterPro"/>
</dbReference>
<dbReference type="Gene3D" id="2.60.120.620">
    <property type="entry name" value="q2cbj1_9rhob like domain"/>
    <property type="match status" value="1"/>
</dbReference>
<dbReference type="STRING" id="158607.A0A2P5HQE7"/>
<dbReference type="PANTHER" id="PTHR10869">
    <property type="entry name" value="PROLYL 4-HYDROXYLASE ALPHA SUBUNIT"/>
    <property type="match status" value="1"/>
</dbReference>
<keyword evidence="8" id="KW-1185">Reference proteome</keyword>
<comment type="cofactor">
    <cofactor evidence="1">
        <name>L-ascorbate</name>
        <dbReference type="ChEBI" id="CHEBI:38290"/>
    </cofactor>
</comment>
<dbReference type="EMBL" id="MAVT02000999">
    <property type="protein sequence ID" value="POS72445.1"/>
    <property type="molecule type" value="Genomic_DNA"/>
</dbReference>
<evidence type="ECO:0000256" key="4">
    <source>
        <dbReference type="ARBA" id="ARBA00023002"/>
    </source>
</evidence>
<dbReference type="AlphaFoldDB" id="A0A2P5HQE7"/>
<dbReference type="InterPro" id="IPR006620">
    <property type="entry name" value="Pro_4_hyd_alph"/>
</dbReference>
<reference evidence="7" key="1">
    <citation type="submission" date="2017-09" db="EMBL/GenBank/DDBJ databases">
        <title>Polyketide synthases of a Diaporthe helianthi virulent isolate.</title>
        <authorList>
            <person name="Baroncelli R."/>
        </authorList>
    </citation>
    <scope>NUCLEOTIDE SEQUENCE [LARGE SCALE GENOMIC DNA]</scope>
    <source>
        <strain evidence="7">7/96</strain>
    </source>
</reference>
<evidence type="ECO:0000256" key="1">
    <source>
        <dbReference type="ARBA" id="ARBA00001961"/>
    </source>
</evidence>
<proteinExistence type="predicted"/>
<gene>
    <name evidence="7" type="ORF">DHEL01_v209160</name>
</gene>
<dbReference type="SMART" id="SM00702">
    <property type="entry name" value="P4Hc"/>
    <property type="match status" value="1"/>
</dbReference>
<dbReference type="PANTHER" id="PTHR10869:SF242">
    <property type="entry name" value="PROLYL 4-HYDROXYLASE ALPHA SUBUNIT DOMAIN-CONTAINING PROTEIN"/>
    <property type="match status" value="1"/>
</dbReference>
<protein>
    <submittedName>
        <fullName evidence="7">2OG-Fe(II)oxygenase</fullName>
    </submittedName>
</protein>
<organism evidence="7 8">
    <name type="scientific">Diaporthe helianthi</name>
    <dbReference type="NCBI Taxonomy" id="158607"/>
    <lineage>
        <taxon>Eukaryota</taxon>
        <taxon>Fungi</taxon>
        <taxon>Dikarya</taxon>
        <taxon>Ascomycota</taxon>
        <taxon>Pezizomycotina</taxon>
        <taxon>Sordariomycetes</taxon>
        <taxon>Sordariomycetidae</taxon>
        <taxon>Diaporthales</taxon>
        <taxon>Diaporthaceae</taxon>
        <taxon>Diaporthe</taxon>
    </lineage>
</organism>
<keyword evidence="3" id="KW-0223">Dioxygenase</keyword>
<evidence type="ECO:0000313" key="7">
    <source>
        <dbReference type="EMBL" id="POS72445.1"/>
    </source>
</evidence>
<evidence type="ECO:0000313" key="8">
    <source>
        <dbReference type="Proteomes" id="UP000094444"/>
    </source>
</evidence>
<keyword evidence="5" id="KW-0408">Iron</keyword>
<dbReference type="OrthoDB" id="420380at2759"/>
<evidence type="ECO:0000256" key="3">
    <source>
        <dbReference type="ARBA" id="ARBA00022964"/>
    </source>
</evidence>
<dbReference type="InterPro" id="IPR045054">
    <property type="entry name" value="P4HA-like"/>
</dbReference>
<keyword evidence="4" id="KW-0560">Oxidoreductase</keyword>
<comment type="caution">
    <text evidence="7">The sequence shown here is derived from an EMBL/GenBank/DDBJ whole genome shotgun (WGS) entry which is preliminary data.</text>
</comment>
<feature type="domain" description="Prolyl 4-hydroxylase alpha subunit" evidence="6">
    <location>
        <begin position="79"/>
        <end position="283"/>
    </location>
</feature>
<dbReference type="Pfam" id="PF13640">
    <property type="entry name" value="2OG-FeII_Oxy_3"/>
    <property type="match status" value="1"/>
</dbReference>
<name>A0A2P5HQE7_DIAHE</name>
<evidence type="ECO:0000256" key="2">
    <source>
        <dbReference type="ARBA" id="ARBA00022723"/>
    </source>
</evidence>
<accession>A0A2P5HQE7</accession>